<keyword evidence="2" id="KW-1185">Reference proteome</keyword>
<gene>
    <name evidence="1" type="ORF">B6N60_04352</name>
</gene>
<dbReference type="RefSeq" id="WP_190605286.1">
    <property type="nucleotide sequence ID" value="NZ_CP021056.1"/>
</dbReference>
<organism evidence="1 2">
    <name type="scientific">Richelia sinica FACHB-800</name>
    <dbReference type="NCBI Taxonomy" id="1357546"/>
    <lineage>
        <taxon>Bacteria</taxon>
        <taxon>Bacillati</taxon>
        <taxon>Cyanobacteriota</taxon>
        <taxon>Cyanophyceae</taxon>
        <taxon>Nostocales</taxon>
        <taxon>Nostocaceae</taxon>
        <taxon>Richelia</taxon>
    </lineage>
</organism>
<proteinExistence type="predicted"/>
<dbReference type="AlphaFoldDB" id="A0A975Y6U6"/>
<sequence>MPIWLMLGQKYALGVNSRCIAVDEAVRTLTKAKNCGSSVLFMENPLQNNPLGSYPHLGWELLEMCEIDIKFQRLFPSVDELTSLLNKVLNQGELVSH</sequence>
<name>A0A975Y6U6_9NOST</name>
<accession>A0A975Y6U6</accession>
<dbReference type="KEGG" id="rsin:B6N60_04352"/>
<dbReference type="EMBL" id="CP021056">
    <property type="protein sequence ID" value="QXE25632.1"/>
    <property type="molecule type" value="Genomic_DNA"/>
</dbReference>
<reference evidence="1" key="1">
    <citation type="submission" date="2017-04" db="EMBL/GenBank/DDBJ databases">
        <title>Genome deletions in a multicellular cyanobacterial endosymbiont for morphological adaptation in marine diatoms.</title>
        <authorList>
            <person name="Wang Y."/>
            <person name="Gao H."/>
            <person name="Li R."/>
            <person name="Xu X."/>
        </authorList>
    </citation>
    <scope>NUCLEOTIDE SEQUENCE</scope>
    <source>
        <strain evidence="1">FACHB 800</strain>
    </source>
</reference>
<dbReference type="Proteomes" id="UP000683511">
    <property type="component" value="Chromosome"/>
</dbReference>
<protein>
    <submittedName>
        <fullName evidence="1">Uncharacterized protein</fullName>
    </submittedName>
</protein>
<evidence type="ECO:0000313" key="2">
    <source>
        <dbReference type="Proteomes" id="UP000683511"/>
    </source>
</evidence>
<evidence type="ECO:0000313" key="1">
    <source>
        <dbReference type="EMBL" id="QXE25632.1"/>
    </source>
</evidence>